<dbReference type="InterPro" id="IPR002220">
    <property type="entry name" value="DapA-like"/>
</dbReference>
<dbReference type="PANTHER" id="PTHR12128">
    <property type="entry name" value="DIHYDRODIPICOLINATE SYNTHASE"/>
    <property type="match status" value="1"/>
</dbReference>
<dbReference type="AlphaFoldDB" id="A0A516H4I7"/>
<keyword evidence="3" id="KW-1185">Reference proteome</keyword>
<dbReference type="EMBL" id="CP041636">
    <property type="protein sequence ID" value="QDO98703.1"/>
    <property type="molecule type" value="Genomic_DNA"/>
</dbReference>
<dbReference type="PANTHER" id="PTHR12128:SF51">
    <property type="entry name" value="BLL4205 PROTEIN"/>
    <property type="match status" value="1"/>
</dbReference>
<evidence type="ECO:0000313" key="3">
    <source>
        <dbReference type="Proteomes" id="UP000317496"/>
    </source>
</evidence>
<dbReference type="InterPro" id="IPR013785">
    <property type="entry name" value="Aldolase_TIM"/>
</dbReference>
<accession>A0A516H4I7</accession>
<evidence type="ECO:0000256" key="1">
    <source>
        <dbReference type="ARBA" id="ARBA00023239"/>
    </source>
</evidence>
<dbReference type="SMART" id="SM01130">
    <property type="entry name" value="DHDPS"/>
    <property type="match status" value="1"/>
</dbReference>
<gene>
    <name evidence="2" type="ORF">FNB15_16100</name>
</gene>
<dbReference type="OrthoDB" id="9770698at2"/>
<dbReference type="Pfam" id="PF00701">
    <property type="entry name" value="DHDPS"/>
    <property type="match status" value="1"/>
</dbReference>
<dbReference type="KEGG" id="fer:FNB15_16100"/>
<protein>
    <submittedName>
        <fullName evidence="2">Dihydrodipicolinate synthase family protein</fullName>
    </submittedName>
</protein>
<dbReference type="Gene3D" id="3.20.20.70">
    <property type="entry name" value="Aldolase class I"/>
    <property type="match status" value="1"/>
</dbReference>
<organism evidence="2 3">
    <name type="scientific">Ferrovibrio terrae</name>
    <dbReference type="NCBI Taxonomy" id="2594003"/>
    <lineage>
        <taxon>Bacteria</taxon>
        <taxon>Pseudomonadati</taxon>
        <taxon>Pseudomonadota</taxon>
        <taxon>Alphaproteobacteria</taxon>
        <taxon>Rhodospirillales</taxon>
        <taxon>Rhodospirillaceae</taxon>
        <taxon>Ferrovibrio</taxon>
    </lineage>
</organism>
<dbReference type="Proteomes" id="UP000317496">
    <property type="component" value="Chromosome"/>
</dbReference>
<dbReference type="SUPFAM" id="SSF51569">
    <property type="entry name" value="Aldolase"/>
    <property type="match status" value="1"/>
</dbReference>
<dbReference type="RefSeq" id="WP_144069684.1">
    <property type="nucleotide sequence ID" value="NZ_CP041636.1"/>
</dbReference>
<dbReference type="GO" id="GO:0008840">
    <property type="term" value="F:4-hydroxy-tetrahydrodipicolinate synthase activity"/>
    <property type="evidence" value="ECO:0007669"/>
    <property type="project" value="TreeGrafter"/>
</dbReference>
<proteinExistence type="predicted"/>
<sequence length="353" mass="38150">MGLHHSKLPADVLANLRKGVAIPAHPLALDANRKFNRKRQRALSRYYVDAGSGGLAVGVHTTQFAIREVGLYEPVLAAAMEDAKAWTDRPLVMVGGLAGKTAQAVKEAQTAVKLGYHAGLLSLAAMKDAGVDAIIAHCEAVAAEIPLVGFYLQPAVGGVVLDAEFWRRFASIDNVIAIKVAPFHRYRTLDVMRGVAAARAEKRISLYTGNDDHIVLDLTIPFTVKRDDETVNLRFVGGLLGHWSVWTQQAVKLLDKAHAAVASGSVSPELLGLDARVTDCNAAFFDVANDFHGCIAGCHEILRRQGLLEGIWCLDPQEGLSPGQAALLDRVSREHADLSDDAFVKANLERWLS</sequence>
<reference evidence="2 3" key="1">
    <citation type="submission" date="2019-07" db="EMBL/GenBank/DDBJ databases">
        <title>Genome sequencing for Ferrovibrio sp. K5.</title>
        <authorList>
            <person name="Park S.-J."/>
        </authorList>
    </citation>
    <scope>NUCLEOTIDE SEQUENCE [LARGE SCALE GENOMIC DNA]</scope>
    <source>
        <strain evidence="2 3">K5</strain>
    </source>
</reference>
<evidence type="ECO:0000313" key="2">
    <source>
        <dbReference type="EMBL" id="QDO98703.1"/>
    </source>
</evidence>
<name>A0A516H4I7_9PROT</name>
<keyword evidence="1" id="KW-0456">Lyase</keyword>